<feature type="domain" description="Methyltransferase small" evidence="4">
    <location>
        <begin position="53"/>
        <end position="184"/>
    </location>
</feature>
<keyword evidence="3" id="KW-0949">S-adenosyl-L-methionine</keyword>
<dbReference type="GO" id="GO:0032259">
    <property type="term" value="P:methylation"/>
    <property type="evidence" value="ECO:0007669"/>
    <property type="project" value="UniProtKB-KW"/>
</dbReference>
<evidence type="ECO:0000313" key="6">
    <source>
        <dbReference type="Proteomes" id="UP000469734"/>
    </source>
</evidence>
<dbReference type="GO" id="GO:0008757">
    <property type="term" value="F:S-adenosylmethionine-dependent methyltransferase activity"/>
    <property type="evidence" value="ECO:0007669"/>
    <property type="project" value="TreeGrafter"/>
</dbReference>
<evidence type="ECO:0000259" key="4">
    <source>
        <dbReference type="Pfam" id="PF05175"/>
    </source>
</evidence>
<dbReference type="PANTHER" id="PTHR45875">
    <property type="entry name" value="METHYLTRANSFERASE N6AMT1"/>
    <property type="match status" value="1"/>
</dbReference>
<dbReference type="GO" id="GO:0035657">
    <property type="term" value="C:eRF1 methyltransferase complex"/>
    <property type="evidence" value="ECO:0007669"/>
    <property type="project" value="TreeGrafter"/>
</dbReference>
<evidence type="ECO:0000313" key="5">
    <source>
        <dbReference type="EMBL" id="MYM71692.1"/>
    </source>
</evidence>
<keyword evidence="2 5" id="KW-0808">Transferase</keyword>
<keyword evidence="1 5" id="KW-0489">Methyltransferase</keyword>
<dbReference type="CDD" id="cd02440">
    <property type="entry name" value="AdoMet_MTases"/>
    <property type="match status" value="1"/>
</dbReference>
<name>A0A7X4KG34_9BURK</name>
<dbReference type="GO" id="GO:0008276">
    <property type="term" value="F:protein methyltransferase activity"/>
    <property type="evidence" value="ECO:0007669"/>
    <property type="project" value="TreeGrafter"/>
</dbReference>
<dbReference type="Gene3D" id="3.40.50.150">
    <property type="entry name" value="Vaccinia Virus protein VP39"/>
    <property type="match status" value="1"/>
</dbReference>
<dbReference type="SUPFAM" id="SSF53335">
    <property type="entry name" value="S-adenosyl-L-methionine-dependent methyltransferases"/>
    <property type="match status" value="1"/>
</dbReference>
<organism evidence="5 6">
    <name type="scientific">Duganella margarita</name>
    <dbReference type="NCBI Taxonomy" id="2692170"/>
    <lineage>
        <taxon>Bacteria</taxon>
        <taxon>Pseudomonadati</taxon>
        <taxon>Pseudomonadota</taxon>
        <taxon>Betaproteobacteria</taxon>
        <taxon>Burkholderiales</taxon>
        <taxon>Oxalobacteraceae</taxon>
        <taxon>Telluria group</taxon>
        <taxon>Duganella</taxon>
    </lineage>
</organism>
<dbReference type="RefSeq" id="WP_161049332.1">
    <property type="nucleotide sequence ID" value="NZ_WWCR01000003.1"/>
</dbReference>
<dbReference type="InterPro" id="IPR029063">
    <property type="entry name" value="SAM-dependent_MTases_sf"/>
</dbReference>
<dbReference type="InterPro" id="IPR007848">
    <property type="entry name" value="Small_mtfrase_dom"/>
</dbReference>
<dbReference type="PANTHER" id="PTHR45875:SF1">
    <property type="entry name" value="METHYLTRANSFERASE N6AMT1"/>
    <property type="match status" value="1"/>
</dbReference>
<accession>A0A7X4KG34</accession>
<protein>
    <submittedName>
        <fullName evidence="5">Methyltransferase</fullName>
    </submittedName>
</protein>
<evidence type="ECO:0000256" key="3">
    <source>
        <dbReference type="ARBA" id="ARBA00022691"/>
    </source>
</evidence>
<dbReference type="Pfam" id="PF05175">
    <property type="entry name" value="MTS"/>
    <property type="match status" value="1"/>
</dbReference>
<comment type="caution">
    <text evidence="5">The sequence shown here is derived from an EMBL/GenBank/DDBJ whole genome shotgun (WGS) entry which is preliminary data.</text>
</comment>
<gene>
    <name evidence="5" type="ORF">GTP56_05710</name>
</gene>
<dbReference type="Proteomes" id="UP000469734">
    <property type="component" value="Unassembled WGS sequence"/>
</dbReference>
<reference evidence="5 6" key="1">
    <citation type="submission" date="2019-12" db="EMBL/GenBank/DDBJ databases">
        <title>Novel species isolated from a subtropical stream in China.</title>
        <authorList>
            <person name="Lu H."/>
        </authorList>
    </citation>
    <scope>NUCLEOTIDE SEQUENCE [LARGE SCALE GENOMIC DNA]</scope>
    <source>
        <strain evidence="5 6">FT134W</strain>
    </source>
</reference>
<sequence>MKPGSLPSPAQVDHWQRGRQLAFKAVPAGGRAVEYLGKRFHVYPETFWPFADSQPLVRSLRVDDGDSVLDVGTGSGVIAIHACYLGAARVLALDVNPAALRSARRNAAEHGFSAVMEVRDSDLFEQVGDEQFDVITANLPFRDKAAPDVVARSQWDTGFRTNTRFFQQVTRYLKPGGRIYFAHANFGAPDAVLRLAAEAGLRCELLATGVRTPQAADQFYALLLQRAPAK</sequence>
<evidence type="ECO:0000256" key="2">
    <source>
        <dbReference type="ARBA" id="ARBA00022679"/>
    </source>
</evidence>
<dbReference type="AlphaFoldDB" id="A0A7X4KG34"/>
<dbReference type="EMBL" id="WWCR01000003">
    <property type="protein sequence ID" value="MYM71692.1"/>
    <property type="molecule type" value="Genomic_DNA"/>
</dbReference>
<dbReference type="InterPro" id="IPR052190">
    <property type="entry name" value="Euk-Arch_PrmC-MTase"/>
</dbReference>
<evidence type="ECO:0000256" key="1">
    <source>
        <dbReference type="ARBA" id="ARBA00022603"/>
    </source>
</evidence>
<proteinExistence type="predicted"/>